<comment type="function">
    <text evidence="4">Functions in the N-end rule pathway of protein degradation where it conjugates Leu, Phe and, less efficiently, Met from aminoacyl-tRNAs to the N-termini of proteins containing an N-terminal arginine or lysine.</text>
</comment>
<dbReference type="Gene3D" id="3.40.630.70">
    <property type="entry name" value="Leucyl/phenylalanyl-tRNA-protein transferase, C-terminal domain"/>
    <property type="match status" value="1"/>
</dbReference>
<protein>
    <recommendedName>
        <fullName evidence="4">Leucyl/phenylalanyl-tRNA--protein transferase</fullName>
        <ecNumber evidence="4">2.3.2.6</ecNumber>
    </recommendedName>
    <alternativeName>
        <fullName evidence="4">L/F-transferase</fullName>
    </alternativeName>
    <alternativeName>
        <fullName evidence="4">Leucyltransferase</fullName>
    </alternativeName>
    <alternativeName>
        <fullName evidence="4">Phenyalanyltransferase</fullName>
    </alternativeName>
</protein>
<keyword evidence="1 4" id="KW-0963">Cytoplasm</keyword>
<dbReference type="PANTHER" id="PTHR30098">
    <property type="entry name" value="LEUCYL/PHENYLALANYL-TRNA--PROTEIN TRANSFERASE"/>
    <property type="match status" value="1"/>
</dbReference>
<dbReference type="NCBIfam" id="TIGR00667">
    <property type="entry name" value="aat"/>
    <property type="match status" value="1"/>
</dbReference>
<dbReference type="PANTHER" id="PTHR30098:SF2">
    <property type="entry name" value="LEUCYL_PHENYLALANYL-TRNA--PROTEIN TRANSFERASE"/>
    <property type="match status" value="1"/>
</dbReference>
<dbReference type="RefSeq" id="WP_149765415.1">
    <property type="nucleotide sequence ID" value="NZ_FTMK01000008.1"/>
</dbReference>
<comment type="similarity">
    <text evidence="4">Belongs to the L/F-transferase family.</text>
</comment>
<name>A0A1N6T5A9_9RHOB</name>
<dbReference type="Proteomes" id="UP000323956">
    <property type="component" value="Unassembled WGS sequence"/>
</dbReference>
<dbReference type="InterPro" id="IPR042203">
    <property type="entry name" value="Leu/Phe-tRNA_Trfase_C"/>
</dbReference>
<gene>
    <name evidence="4" type="primary">aat</name>
    <name evidence="5" type="ORF">SAMN05421641_108107</name>
</gene>
<dbReference type="OrthoDB" id="9790282at2"/>
<proteinExistence type="inferred from homology"/>
<evidence type="ECO:0000256" key="1">
    <source>
        <dbReference type="ARBA" id="ARBA00022490"/>
    </source>
</evidence>
<comment type="subcellular location">
    <subcellularLocation>
        <location evidence="4">Cytoplasm</location>
    </subcellularLocation>
</comment>
<comment type="catalytic activity">
    <reaction evidence="4">
        <text>L-phenylalanyl-tRNA(Phe) + an N-terminal L-alpha-aminoacyl-[protein] = an N-terminal L-phenylalanyl-L-alpha-aminoacyl-[protein] + tRNA(Phe)</text>
        <dbReference type="Rhea" id="RHEA:43632"/>
        <dbReference type="Rhea" id="RHEA-COMP:9668"/>
        <dbReference type="Rhea" id="RHEA-COMP:9699"/>
        <dbReference type="Rhea" id="RHEA-COMP:10636"/>
        <dbReference type="Rhea" id="RHEA-COMP:10637"/>
        <dbReference type="ChEBI" id="CHEBI:78442"/>
        <dbReference type="ChEBI" id="CHEBI:78531"/>
        <dbReference type="ChEBI" id="CHEBI:78597"/>
        <dbReference type="ChEBI" id="CHEBI:83561"/>
        <dbReference type="EC" id="2.3.2.6"/>
    </reaction>
</comment>
<dbReference type="InterPro" id="IPR042221">
    <property type="entry name" value="Leu/Phe-tRNA_Trfase_N"/>
</dbReference>
<accession>A0A1N6T5A9</accession>
<comment type="catalytic activity">
    <reaction evidence="4">
        <text>N-terminal L-lysyl-[protein] + L-leucyl-tRNA(Leu) = N-terminal L-leucyl-L-lysyl-[protein] + tRNA(Leu) + H(+)</text>
        <dbReference type="Rhea" id="RHEA:12340"/>
        <dbReference type="Rhea" id="RHEA-COMP:9613"/>
        <dbReference type="Rhea" id="RHEA-COMP:9622"/>
        <dbReference type="Rhea" id="RHEA-COMP:12670"/>
        <dbReference type="Rhea" id="RHEA-COMP:12671"/>
        <dbReference type="ChEBI" id="CHEBI:15378"/>
        <dbReference type="ChEBI" id="CHEBI:65249"/>
        <dbReference type="ChEBI" id="CHEBI:78442"/>
        <dbReference type="ChEBI" id="CHEBI:78494"/>
        <dbReference type="ChEBI" id="CHEBI:133043"/>
        <dbReference type="EC" id="2.3.2.6"/>
    </reaction>
</comment>
<reference evidence="5 6" key="1">
    <citation type="submission" date="2017-01" db="EMBL/GenBank/DDBJ databases">
        <authorList>
            <person name="Varghese N."/>
            <person name="Submissions S."/>
        </authorList>
    </citation>
    <scope>NUCLEOTIDE SEQUENCE [LARGE SCALE GENOMIC DNA]</scope>
    <source>
        <strain evidence="5 6">ATCC 700171</strain>
    </source>
</reference>
<dbReference type="GO" id="GO:0030163">
    <property type="term" value="P:protein catabolic process"/>
    <property type="evidence" value="ECO:0007669"/>
    <property type="project" value="UniProtKB-UniRule"/>
</dbReference>
<dbReference type="EC" id="2.3.2.6" evidence="4"/>
<dbReference type="EMBL" id="FTMK01000008">
    <property type="protein sequence ID" value="SIQ48568.1"/>
    <property type="molecule type" value="Genomic_DNA"/>
</dbReference>
<dbReference type="InterPro" id="IPR004616">
    <property type="entry name" value="Leu/Phe-tRNA_Trfase"/>
</dbReference>
<dbReference type="HAMAP" id="MF_00688">
    <property type="entry name" value="Leu_Phe_trans"/>
    <property type="match status" value="1"/>
</dbReference>
<dbReference type="AlphaFoldDB" id="A0A1N6T5A9"/>
<dbReference type="GO" id="GO:0005737">
    <property type="term" value="C:cytoplasm"/>
    <property type="evidence" value="ECO:0007669"/>
    <property type="project" value="UniProtKB-SubCell"/>
</dbReference>
<dbReference type="InterPro" id="IPR016181">
    <property type="entry name" value="Acyl_CoA_acyltransferase"/>
</dbReference>
<evidence type="ECO:0000256" key="4">
    <source>
        <dbReference type="HAMAP-Rule" id="MF_00688"/>
    </source>
</evidence>
<dbReference type="Pfam" id="PF03588">
    <property type="entry name" value="Leu_Phe_trans"/>
    <property type="match status" value="1"/>
</dbReference>
<comment type="catalytic activity">
    <reaction evidence="4">
        <text>N-terminal L-arginyl-[protein] + L-leucyl-tRNA(Leu) = N-terminal L-leucyl-L-arginyl-[protein] + tRNA(Leu) + H(+)</text>
        <dbReference type="Rhea" id="RHEA:50416"/>
        <dbReference type="Rhea" id="RHEA-COMP:9613"/>
        <dbReference type="Rhea" id="RHEA-COMP:9622"/>
        <dbReference type="Rhea" id="RHEA-COMP:12672"/>
        <dbReference type="Rhea" id="RHEA-COMP:12673"/>
        <dbReference type="ChEBI" id="CHEBI:15378"/>
        <dbReference type="ChEBI" id="CHEBI:64719"/>
        <dbReference type="ChEBI" id="CHEBI:78442"/>
        <dbReference type="ChEBI" id="CHEBI:78494"/>
        <dbReference type="ChEBI" id="CHEBI:133044"/>
        <dbReference type="EC" id="2.3.2.6"/>
    </reaction>
</comment>
<sequence>MSGGGLTSEGMLAAYAQGVFPMAQSASDPRLYWFEPRVRGILPVGGVHVSRSMRRFLRHCGWQATLDRDFAATVEHCAERDETWINATLFGFYLDLFRRGHAHSLEIRDGGDLVGGVFGLSLGSAFFAESMFSRRENASKAALIWMSSHLARCGFTLWDTQYPSPHLASMGGQAIPRLEYRRRLSAALRHRADFNASPLPDRQALLQEITQTS</sequence>
<evidence type="ECO:0000313" key="6">
    <source>
        <dbReference type="Proteomes" id="UP000323956"/>
    </source>
</evidence>
<dbReference type="GO" id="GO:0008914">
    <property type="term" value="F:leucyl-tRNA--protein transferase activity"/>
    <property type="evidence" value="ECO:0007669"/>
    <property type="project" value="UniProtKB-UniRule"/>
</dbReference>
<evidence type="ECO:0000256" key="3">
    <source>
        <dbReference type="ARBA" id="ARBA00023315"/>
    </source>
</evidence>
<evidence type="ECO:0000256" key="2">
    <source>
        <dbReference type="ARBA" id="ARBA00022679"/>
    </source>
</evidence>
<keyword evidence="3 4" id="KW-0012">Acyltransferase</keyword>
<organism evidence="5 6">
    <name type="scientific">Paracoccus thiocyanatus</name>
    <dbReference type="NCBI Taxonomy" id="34006"/>
    <lineage>
        <taxon>Bacteria</taxon>
        <taxon>Pseudomonadati</taxon>
        <taxon>Pseudomonadota</taxon>
        <taxon>Alphaproteobacteria</taxon>
        <taxon>Rhodobacterales</taxon>
        <taxon>Paracoccaceae</taxon>
        <taxon>Paracoccus</taxon>
    </lineage>
</organism>
<dbReference type="SUPFAM" id="SSF55729">
    <property type="entry name" value="Acyl-CoA N-acyltransferases (Nat)"/>
    <property type="match status" value="1"/>
</dbReference>
<dbReference type="Gene3D" id="3.30.70.3550">
    <property type="entry name" value="Leucyl/phenylalanyl-tRNA-protein transferase, N-terminal domain"/>
    <property type="match status" value="1"/>
</dbReference>
<evidence type="ECO:0000313" key="5">
    <source>
        <dbReference type="EMBL" id="SIQ48568.1"/>
    </source>
</evidence>
<keyword evidence="2 4" id="KW-0808">Transferase</keyword>